<evidence type="ECO:0000313" key="3">
    <source>
        <dbReference type="Proteomes" id="UP000184330"/>
    </source>
</evidence>
<evidence type="ECO:0000259" key="1">
    <source>
        <dbReference type="Pfam" id="PF06985"/>
    </source>
</evidence>
<dbReference type="PANTHER" id="PTHR33112:SF10">
    <property type="entry name" value="TOL"/>
    <property type="match status" value="1"/>
</dbReference>
<protein>
    <recommendedName>
        <fullName evidence="1">Heterokaryon incompatibility domain-containing protein</fullName>
    </recommendedName>
</protein>
<proteinExistence type="predicted"/>
<organism evidence="2 3">
    <name type="scientific">Phialocephala subalpina</name>
    <dbReference type="NCBI Taxonomy" id="576137"/>
    <lineage>
        <taxon>Eukaryota</taxon>
        <taxon>Fungi</taxon>
        <taxon>Dikarya</taxon>
        <taxon>Ascomycota</taxon>
        <taxon>Pezizomycotina</taxon>
        <taxon>Leotiomycetes</taxon>
        <taxon>Helotiales</taxon>
        <taxon>Mollisiaceae</taxon>
        <taxon>Phialocephala</taxon>
        <taxon>Phialocephala fortinii species complex</taxon>
    </lineage>
</organism>
<feature type="domain" description="Heterokaryon incompatibility" evidence="1">
    <location>
        <begin position="2"/>
        <end position="89"/>
    </location>
</feature>
<evidence type="ECO:0000313" key="2">
    <source>
        <dbReference type="EMBL" id="CZR67559.1"/>
    </source>
</evidence>
<accession>A0A1L7XRC6</accession>
<reference evidence="2 3" key="1">
    <citation type="submission" date="2016-03" db="EMBL/GenBank/DDBJ databases">
        <authorList>
            <person name="Ploux O."/>
        </authorList>
    </citation>
    <scope>NUCLEOTIDE SEQUENCE [LARGE SCALE GENOMIC DNA]</scope>
    <source>
        <strain evidence="2 3">UAMH 11012</strain>
    </source>
</reference>
<dbReference type="Proteomes" id="UP000184330">
    <property type="component" value="Unassembled WGS sequence"/>
</dbReference>
<dbReference type="PANTHER" id="PTHR33112">
    <property type="entry name" value="DOMAIN PROTEIN, PUTATIVE-RELATED"/>
    <property type="match status" value="1"/>
</dbReference>
<keyword evidence="3" id="KW-1185">Reference proteome</keyword>
<sequence>MQDSLSDWEQEASLMADVYRGSLCNLAATGSSHANEGCYYERRAPVRPNIITTAWVDTPNQEFLLSDNNFWAGIFENDPLRQRAWVVQELLLSPRILHLGKRQMIWECYQSSLCELYPGRVPKFIGRIPKKLPLERMIFEKGEDGNDYPVFSWSNLVHSYTSCNLTNPGDKLIALSGIAKLLQESTQDEYLAGLWKKHLPSQLLWESESDQAGPLITAKTYRAPSWSWACVDGRISCPSWKRQCLFINILEASVEPAGFDRTGAVKSGLVRLTGPLTTIELEEMKQYNAQSQYRFRFRTSSNEWHDSAVICKPSSLVNPNELHCLAVNKRTAEGYRDYDCLLLMPTKSTQGQFYRWGLLELGSEDEIHDFHNSETHEWLQYEKSHGQGIYTISIV</sequence>
<gene>
    <name evidence="2" type="ORF">PAC_17458</name>
</gene>
<dbReference type="Pfam" id="PF06985">
    <property type="entry name" value="HET"/>
    <property type="match status" value="1"/>
</dbReference>
<dbReference type="AlphaFoldDB" id="A0A1L7XRC6"/>
<dbReference type="InterPro" id="IPR010730">
    <property type="entry name" value="HET"/>
</dbReference>
<dbReference type="STRING" id="576137.A0A1L7XRC6"/>
<dbReference type="EMBL" id="FJOG01000045">
    <property type="protein sequence ID" value="CZR67559.1"/>
    <property type="molecule type" value="Genomic_DNA"/>
</dbReference>
<dbReference type="OrthoDB" id="5362512at2759"/>
<name>A0A1L7XRC6_9HELO</name>